<sequence>MTMRDPEQTIGNLIDHQNTSFIGAVDADGFPEIKAMLPPREREGIRTFYFTTNTSSMRVAHYRAHPQACIYFVDRRFFRGVMLKGTMEVLEDAATKERIWREGDTTYYSLGITDPDYCVLRFTAQTGRYYTNFNSEDFAVE</sequence>
<name>A0ABT7DQC4_9ACTN</name>
<dbReference type="InterPro" id="IPR052917">
    <property type="entry name" value="Stress-Dev_Protein"/>
</dbReference>
<keyword evidence="3" id="KW-1185">Reference proteome</keyword>
<dbReference type="Gene3D" id="2.30.110.10">
    <property type="entry name" value="Electron Transport, Fmn-binding Protein, Chain A"/>
    <property type="match status" value="1"/>
</dbReference>
<reference evidence="2 3" key="1">
    <citation type="submission" date="2023-05" db="EMBL/GenBank/DDBJ databases">
        <title>Gordonibacter KGMB12511T sp. nov., isolated from faeces of healthy Korean.</title>
        <authorList>
            <person name="Kim H.S."/>
            <person name="Kim J.-S."/>
            <person name="Suh M.K."/>
            <person name="Eom M.K."/>
            <person name="Do H.E."/>
            <person name="Lee J.-S."/>
        </authorList>
    </citation>
    <scope>NUCLEOTIDE SEQUENCE [LARGE SCALE GENOMIC DNA]</scope>
    <source>
        <strain evidence="2 3">KGMB12511</strain>
    </source>
</reference>
<dbReference type="PANTHER" id="PTHR34818">
    <property type="entry name" value="PROTEIN BLI-3"/>
    <property type="match status" value="1"/>
</dbReference>
<dbReference type="InterPro" id="IPR011576">
    <property type="entry name" value="Pyridox_Oxase_N"/>
</dbReference>
<dbReference type="RefSeq" id="WP_283832077.1">
    <property type="nucleotide sequence ID" value="NZ_JASJEU010000014.1"/>
</dbReference>
<dbReference type="SUPFAM" id="SSF50475">
    <property type="entry name" value="FMN-binding split barrel"/>
    <property type="match status" value="1"/>
</dbReference>
<protein>
    <submittedName>
        <fullName evidence="2">Pyridoxamine 5'-phosphate oxidase family protein</fullName>
    </submittedName>
</protein>
<comment type="caution">
    <text evidence="2">The sequence shown here is derived from an EMBL/GenBank/DDBJ whole genome shotgun (WGS) entry which is preliminary data.</text>
</comment>
<proteinExistence type="predicted"/>
<dbReference type="Pfam" id="PF01243">
    <property type="entry name" value="PNPOx_N"/>
    <property type="match status" value="1"/>
</dbReference>
<feature type="domain" description="Pyridoxamine 5'-phosphate oxidase N-terminal" evidence="1">
    <location>
        <begin position="11"/>
        <end position="129"/>
    </location>
</feature>
<evidence type="ECO:0000259" key="1">
    <source>
        <dbReference type="Pfam" id="PF01243"/>
    </source>
</evidence>
<dbReference type="EMBL" id="JASJEU010000014">
    <property type="protein sequence ID" value="MDJ1650733.1"/>
    <property type="molecule type" value="Genomic_DNA"/>
</dbReference>
<dbReference type="PANTHER" id="PTHR34818:SF1">
    <property type="entry name" value="PROTEIN BLI-3"/>
    <property type="match status" value="1"/>
</dbReference>
<evidence type="ECO:0000313" key="3">
    <source>
        <dbReference type="Proteomes" id="UP001232750"/>
    </source>
</evidence>
<accession>A0ABT7DQC4</accession>
<organism evidence="2 3">
    <name type="scientific">Gordonibacter faecis</name>
    <dbReference type="NCBI Taxonomy" id="3047475"/>
    <lineage>
        <taxon>Bacteria</taxon>
        <taxon>Bacillati</taxon>
        <taxon>Actinomycetota</taxon>
        <taxon>Coriobacteriia</taxon>
        <taxon>Eggerthellales</taxon>
        <taxon>Eggerthellaceae</taxon>
        <taxon>Gordonibacter</taxon>
    </lineage>
</organism>
<gene>
    <name evidence="2" type="ORF">QNJ86_07955</name>
</gene>
<evidence type="ECO:0000313" key="2">
    <source>
        <dbReference type="EMBL" id="MDJ1650733.1"/>
    </source>
</evidence>
<dbReference type="Proteomes" id="UP001232750">
    <property type="component" value="Unassembled WGS sequence"/>
</dbReference>
<dbReference type="InterPro" id="IPR012349">
    <property type="entry name" value="Split_barrel_FMN-bd"/>
</dbReference>